<dbReference type="GO" id="GO:0001530">
    <property type="term" value="F:lipopolysaccharide binding"/>
    <property type="evidence" value="ECO:0007669"/>
    <property type="project" value="TreeGrafter"/>
</dbReference>
<comment type="subcellular location">
    <subcellularLocation>
        <location evidence="1">Nucleus</location>
    </subcellularLocation>
</comment>
<dbReference type="PROSITE" id="PS01358">
    <property type="entry name" value="ZF_RANBP2_1"/>
    <property type="match status" value="2"/>
</dbReference>
<keyword evidence="4 8" id="KW-0863">Zinc-finger</keyword>
<sequence>MAAPKMPSSALPPKMASSDLPPGMASSDLPPGIKGKGAATHNEGDWICGDKDCANINFSWRASCNKCGKDKGKVDIIKKTGAEIGKQAAARSGGLFAAEDWQCSVCSNVNWARRGECNVCRTPKFNVSEARTGAGGGYNERENVEYKEREESDDEYDEHSICPSLHLAPLHVCNAPSVFPPCTVRSQEEEIQTQNQSKWEQAPSTAITYELEKTQSEELDLSKFPLASTSASTRPMEMEEEEEEEEEEDDDDDGDMSKYDLMAGSDDDTPAASIPKVTSLQKHKSSSLSPRRSKSPRHRHMSSRSQSSRSRSRSPVSGSSPRSSRRRRSRSSSPRQRRRSRSHSRNRKRSSRSRSRSRSPHRRRSEGSKERGRRQSRSRSRDGWRRSYSRSRSRLHSSPNSIPCSHYECTKCTNSSQFYVWTAFLWQVSFQGQKEELPVSFPFQGTTLECGIGHCWVHQ</sequence>
<feature type="domain" description="RanBP2-type" evidence="10">
    <location>
        <begin position="42"/>
        <end position="73"/>
    </location>
</feature>
<dbReference type="InterPro" id="IPR001876">
    <property type="entry name" value="Znf_RanBP2"/>
</dbReference>
<comment type="caution">
    <text evidence="11">The sequence shown here is derived from an EMBL/GenBank/DDBJ whole genome shotgun (WGS) entry which is preliminary data.</text>
</comment>
<dbReference type="GO" id="GO:0005634">
    <property type="term" value="C:nucleus"/>
    <property type="evidence" value="ECO:0007669"/>
    <property type="project" value="UniProtKB-SubCell"/>
</dbReference>
<dbReference type="AlphaFoldDB" id="A0AA35QXD3"/>
<accession>A0AA35QXD3</accession>
<dbReference type="Proteomes" id="UP001174909">
    <property type="component" value="Unassembled WGS sequence"/>
</dbReference>
<dbReference type="GO" id="GO:0008270">
    <property type="term" value="F:zinc ion binding"/>
    <property type="evidence" value="ECO:0007669"/>
    <property type="project" value="UniProtKB-KW"/>
</dbReference>
<organism evidence="11 12">
    <name type="scientific">Geodia barretti</name>
    <name type="common">Barrett's horny sponge</name>
    <dbReference type="NCBI Taxonomy" id="519541"/>
    <lineage>
        <taxon>Eukaryota</taxon>
        <taxon>Metazoa</taxon>
        <taxon>Porifera</taxon>
        <taxon>Demospongiae</taxon>
        <taxon>Heteroscleromorpha</taxon>
        <taxon>Tetractinellida</taxon>
        <taxon>Astrophorina</taxon>
        <taxon>Geodiidae</taxon>
        <taxon>Geodia</taxon>
    </lineage>
</organism>
<proteinExistence type="predicted"/>
<feature type="compositionally biased region" description="Basic residues" evidence="9">
    <location>
        <begin position="323"/>
        <end position="364"/>
    </location>
</feature>
<feature type="compositionally biased region" description="Acidic residues" evidence="9">
    <location>
        <begin position="238"/>
        <end position="254"/>
    </location>
</feature>
<dbReference type="PROSITE" id="PS50199">
    <property type="entry name" value="ZF_RANBP2_2"/>
    <property type="match status" value="2"/>
</dbReference>
<feature type="region of interest" description="Disordered" evidence="9">
    <location>
        <begin position="216"/>
        <end position="400"/>
    </location>
</feature>
<dbReference type="FunFam" id="4.10.1060.10:FF:000004">
    <property type="entry name" value="Zinc finger Ran-binding domain-containing protein 2"/>
    <property type="match status" value="1"/>
</dbReference>
<keyword evidence="3" id="KW-0677">Repeat</keyword>
<keyword evidence="5" id="KW-0862">Zinc</keyword>
<dbReference type="GO" id="GO:0003723">
    <property type="term" value="F:RNA binding"/>
    <property type="evidence" value="ECO:0007669"/>
    <property type="project" value="UniProtKB-KW"/>
</dbReference>
<dbReference type="PANTHER" id="PTHR12999">
    <property type="entry name" value="ZINC FINGER RAN-BINDING DOMAIN-CONTAINING PROTEIN 2 ZRANB2-RELATED"/>
    <property type="match status" value="1"/>
</dbReference>
<dbReference type="Gene3D" id="4.10.1060.10">
    <property type="entry name" value="Zinc finger, RanBP2-type"/>
    <property type="match status" value="2"/>
</dbReference>
<evidence type="ECO:0000313" key="11">
    <source>
        <dbReference type="EMBL" id="CAI7994579.1"/>
    </source>
</evidence>
<feature type="domain" description="RanBP2-type" evidence="10">
    <location>
        <begin position="91"/>
        <end position="126"/>
    </location>
</feature>
<dbReference type="EMBL" id="CASHTH010000221">
    <property type="protein sequence ID" value="CAI7994579.1"/>
    <property type="molecule type" value="Genomic_DNA"/>
</dbReference>
<name>A0AA35QXD3_GEOBA</name>
<dbReference type="InterPro" id="IPR036443">
    <property type="entry name" value="Znf_RanBP2_sf"/>
</dbReference>
<evidence type="ECO:0000256" key="4">
    <source>
        <dbReference type="ARBA" id="ARBA00022771"/>
    </source>
</evidence>
<feature type="compositionally biased region" description="Low complexity" evidence="9">
    <location>
        <begin position="303"/>
        <end position="322"/>
    </location>
</feature>
<evidence type="ECO:0000256" key="8">
    <source>
        <dbReference type="PROSITE-ProRule" id="PRU00322"/>
    </source>
</evidence>
<feature type="region of interest" description="Disordered" evidence="9">
    <location>
        <begin position="1"/>
        <end position="38"/>
    </location>
</feature>
<gene>
    <name evidence="11" type="ORF">GBAR_LOCUS1506</name>
</gene>
<dbReference type="SMART" id="SM00547">
    <property type="entry name" value="ZnF_RBZ"/>
    <property type="match status" value="2"/>
</dbReference>
<evidence type="ECO:0000256" key="7">
    <source>
        <dbReference type="ARBA" id="ARBA00023242"/>
    </source>
</evidence>
<keyword evidence="7" id="KW-0539">Nucleus</keyword>
<feature type="compositionally biased region" description="Basic residues" evidence="9">
    <location>
        <begin position="281"/>
        <end position="302"/>
    </location>
</feature>
<keyword evidence="12" id="KW-1185">Reference proteome</keyword>
<evidence type="ECO:0000256" key="2">
    <source>
        <dbReference type="ARBA" id="ARBA00022723"/>
    </source>
</evidence>
<dbReference type="PANTHER" id="PTHR12999:SF17">
    <property type="entry name" value="ZINC FINGER RAN-BINDING DOMAIN-CONTAINING PROTEIN 2"/>
    <property type="match status" value="1"/>
</dbReference>
<keyword evidence="2" id="KW-0479">Metal-binding</keyword>
<protein>
    <submittedName>
        <fullName evidence="11">Zinc finger Ran-binding domain-containing protein 2</fullName>
    </submittedName>
</protein>
<evidence type="ECO:0000256" key="9">
    <source>
        <dbReference type="SAM" id="MobiDB-lite"/>
    </source>
</evidence>
<dbReference type="SUPFAM" id="SSF90209">
    <property type="entry name" value="Ran binding protein zinc finger-like"/>
    <property type="match status" value="2"/>
</dbReference>
<evidence type="ECO:0000256" key="5">
    <source>
        <dbReference type="ARBA" id="ARBA00022833"/>
    </source>
</evidence>
<reference evidence="11" key="1">
    <citation type="submission" date="2023-03" db="EMBL/GenBank/DDBJ databases">
        <authorList>
            <person name="Steffen K."/>
            <person name="Cardenas P."/>
        </authorList>
    </citation>
    <scope>NUCLEOTIDE SEQUENCE</scope>
</reference>
<evidence type="ECO:0000256" key="1">
    <source>
        <dbReference type="ARBA" id="ARBA00004123"/>
    </source>
</evidence>
<evidence type="ECO:0000256" key="3">
    <source>
        <dbReference type="ARBA" id="ARBA00022737"/>
    </source>
</evidence>
<keyword evidence="6" id="KW-0694">RNA-binding</keyword>
<evidence type="ECO:0000259" key="10">
    <source>
        <dbReference type="PROSITE" id="PS50199"/>
    </source>
</evidence>
<evidence type="ECO:0000256" key="6">
    <source>
        <dbReference type="ARBA" id="ARBA00022884"/>
    </source>
</evidence>
<evidence type="ECO:0000313" key="12">
    <source>
        <dbReference type="Proteomes" id="UP001174909"/>
    </source>
</evidence>